<dbReference type="InterPro" id="IPR050366">
    <property type="entry name" value="BP-dependent_transpt_permease"/>
</dbReference>
<feature type="transmembrane region" description="Helical" evidence="7">
    <location>
        <begin position="273"/>
        <end position="297"/>
    </location>
</feature>
<dbReference type="PROSITE" id="PS50928">
    <property type="entry name" value="ABC_TM1"/>
    <property type="match status" value="1"/>
</dbReference>
<feature type="transmembrane region" description="Helical" evidence="7">
    <location>
        <begin position="142"/>
        <end position="161"/>
    </location>
</feature>
<dbReference type="GO" id="GO:0005886">
    <property type="term" value="C:plasma membrane"/>
    <property type="evidence" value="ECO:0007669"/>
    <property type="project" value="UniProtKB-SubCell"/>
</dbReference>
<dbReference type="InterPro" id="IPR000515">
    <property type="entry name" value="MetI-like"/>
</dbReference>
<dbReference type="STRING" id="1291734.FD02_GL000924"/>
<dbReference type="AlphaFoldDB" id="A0A0R1K102"/>
<dbReference type="CDD" id="cd06261">
    <property type="entry name" value="TM_PBP2"/>
    <property type="match status" value="1"/>
</dbReference>
<evidence type="ECO:0000256" key="7">
    <source>
        <dbReference type="RuleBase" id="RU363032"/>
    </source>
</evidence>
<name>A0A0R1K102_9LACO</name>
<evidence type="ECO:0000256" key="4">
    <source>
        <dbReference type="ARBA" id="ARBA00022692"/>
    </source>
</evidence>
<evidence type="ECO:0000313" key="9">
    <source>
        <dbReference type="EMBL" id="KRK74321.1"/>
    </source>
</evidence>
<dbReference type="Proteomes" id="UP000051804">
    <property type="component" value="Unassembled WGS sequence"/>
</dbReference>
<evidence type="ECO:0000256" key="2">
    <source>
        <dbReference type="ARBA" id="ARBA00022448"/>
    </source>
</evidence>
<dbReference type="PATRIC" id="fig|1291734.4.peg.951"/>
<dbReference type="Pfam" id="PF00528">
    <property type="entry name" value="BPD_transp_1"/>
    <property type="match status" value="1"/>
</dbReference>
<dbReference type="EMBL" id="AZDJ01000001">
    <property type="protein sequence ID" value="KRK74321.1"/>
    <property type="molecule type" value="Genomic_DNA"/>
</dbReference>
<feature type="transmembrane region" description="Helical" evidence="7">
    <location>
        <begin position="40"/>
        <end position="60"/>
    </location>
</feature>
<keyword evidence="3" id="KW-1003">Cell membrane</keyword>
<evidence type="ECO:0000313" key="10">
    <source>
        <dbReference type="Proteomes" id="UP000051804"/>
    </source>
</evidence>
<comment type="caution">
    <text evidence="9">The sequence shown here is derived from an EMBL/GenBank/DDBJ whole genome shotgun (WGS) entry which is preliminary data.</text>
</comment>
<evidence type="ECO:0000256" key="6">
    <source>
        <dbReference type="ARBA" id="ARBA00023136"/>
    </source>
</evidence>
<reference evidence="9 10" key="1">
    <citation type="journal article" date="2015" name="Genome Announc.">
        <title>Expanding the biotechnology potential of lactobacilli through comparative genomics of 213 strains and associated genera.</title>
        <authorList>
            <person name="Sun Z."/>
            <person name="Harris H.M."/>
            <person name="McCann A."/>
            <person name="Guo C."/>
            <person name="Argimon S."/>
            <person name="Zhang W."/>
            <person name="Yang X."/>
            <person name="Jeffery I.B."/>
            <person name="Cooney J.C."/>
            <person name="Kagawa T.F."/>
            <person name="Liu W."/>
            <person name="Song Y."/>
            <person name="Salvetti E."/>
            <person name="Wrobel A."/>
            <person name="Rasinkangas P."/>
            <person name="Parkhill J."/>
            <person name="Rea M.C."/>
            <person name="O'Sullivan O."/>
            <person name="Ritari J."/>
            <person name="Douillard F.P."/>
            <person name="Paul Ross R."/>
            <person name="Yang R."/>
            <person name="Briner A.E."/>
            <person name="Felis G.E."/>
            <person name="de Vos W.M."/>
            <person name="Barrangou R."/>
            <person name="Klaenhammer T.R."/>
            <person name="Caufield P.W."/>
            <person name="Cui Y."/>
            <person name="Zhang H."/>
            <person name="O'Toole P.W."/>
        </authorList>
    </citation>
    <scope>NUCLEOTIDE SEQUENCE [LARGE SCALE GENOMIC DNA]</scope>
    <source>
        <strain evidence="9 10">JCM 17158</strain>
    </source>
</reference>
<comment type="similarity">
    <text evidence="7">Belongs to the binding-protein-dependent transport system permease family.</text>
</comment>
<evidence type="ECO:0000259" key="8">
    <source>
        <dbReference type="PROSITE" id="PS50928"/>
    </source>
</evidence>
<keyword evidence="4 7" id="KW-0812">Transmembrane</keyword>
<accession>A0A0R1K102</accession>
<dbReference type="InterPro" id="IPR035906">
    <property type="entry name" value="MetI-like_sf"/>
</dbReference>
<evidence type="ECO:0000256" key="1">
    <source>
        <dbReference type="ARBA" id="ARBA00004651"/>
    </source>
</evidence>
<keyword evidence="6 7" id="KW-0472">Membrane</keyword>
<gene>
    <name evidence="9" type="ORF">FD02_GL000924</name>
</gene>
<evidence type="ECO:0000256" key="3">
    <source>
        <dbReference type="ARBA" id="ARBA00022475"/>
    </source>
</evidence>
<dbReference type="PANTHER" id="PTHR43386">
    <property type="entry name" value="OLIGOPEPTIDE TRANSPORT SYSTEM PERMEASE PROTEIN APPC"/>
    <property type="match status" value="1"/>
</dbReference>
<comment type="subcellular location">
    <subcellularLocation>
        <location evidence="1 7">Cell membrane</location>
        <topology evidence="1 7">Multi-pass membrane protein</topology>
    </subcellularLocation>
</comment>
<keyword evidence="5 7" id="KW-1133">Transmembrane helix</keyword>
<dbReference type="Gene3D" id="1.10.3720.10">
    <property type="entry name" value="MetI-like"/>
    <property type="match status" value="1"/>
</dbReference>
<evidence type="ECO:0000256" key="5">
    <source>
        <dbReference type="ARBA" id="ARBA00022989"/>
    </source>
</evidence>
<feature type="domain" description="ABC transmembrane type-1" evidence="8">
    <location>
        <begin position="102"/>
        <end position="294"/>
    </location>
</feature>
<sequence length="308" mass="33209">MTMAKEDTPTTDTQVPETAIAASPSAFRVIVREFLKDKGAIVALVIAILIIAAALIVGTMNSGELTTNVNVLDRYMAPGVNGHILGTDEGGRDIFRYLFVAARNSIGIGVSVAILIEFIGIVLGTISGYFGGMVDNVIMRIVDFWMVLPSMLLIIVLVTIVPHYDGFKLVMIMTAFSWMTTTRLVRSQVLSQGRRDYVYASKTSGTSNFKIMFAGVLPNISSIIITDLTLTIASSIGLESGLAFLGFGLPNSTPSLGTLIGYATNPEVTIDRWWVWLPAALVLLGLSLSINFVGQALKRAADSRQRRG</sequence>
<keyword evidence="2 7" id="KW-0813">Transport</keyword>
<protein>
    <submittedName>
        <fullName evidence="9">ABC-type dipeptide oligopeptide nickel transport system, permease component</fullName>
    </submittedName>
</protein>
<keyword evidence="10" id="KW-1185">Reference proteome</keyword>
<dbReference type="GO" id="GO:0055085">
    <property type="term" value="P:transmembrane transport"/>
    <property type="evidence" value="ECO:0007669"/>
    <property type="project" value="InterPro"/>
</dbReference>
<dbReference type="SUPFAM" id="SSF161098">
    <property type="entry name" value="MetI-like"/>
    <property type="match status" value="1"/>
</dbReference>
<feature type="transmembrane region" description="Helical" evidence="7">
    <location>
        <begin position="106"/>
        <end position="130"/>
    </location>
</feature>
<organism evidence="9 10">
    <name type="scientific">Lacticaseibacillus nasuensis JCM 17158</name>
    <dbReference type="NCBI Taxonomy" id="1291734"/>
    <lineage>
        <taxon>Bacteria</taxon>
        <taxon>Bacillati</taxon>
        <taxon>Bacillota</taxon>
        <taxon>Bacilli</taxon>
        <taxon>Lactobacillales</taxon>
        <taxon>Lactobacillaceae</taxon>
        <taxon>Lacticaseibacillus</taxon>
    </lineage>
</organism>
<proteinExistence type="inferred from homology"/>
<dbReference type="PANTHER" id="PTHR43386:SF1">
    <property type="entry name" value="D,D-DIPEPTIDE TRANSPORT SYSTEM PERMEASE PROTEIN DDPC-RELATED"/>
    <property type="match status" value="1"/>
</dbReference>
<feature type="transmembrane region" description="Helical" evidence="7">
    <location>
        <begin position="211"/>
        <end position="236"/>
    </location>
</feature>